<feature type="transmembrane region" description="Helical" evidence="1">
    <location>
        <begin position="12"/>
        <end position="34"/>
    </location>
</feature>
<organism evidence="2 3">
    <name type="scientific">Pseudoalteromonas peptidolytica F12-50-A1</name>
    <dbReference type="NCBI Taxonomy" id="1315280"/>
    <lineage>
        <taxon>Bacteria</taxon>
        <taxon>Pseudomonadati</taxon>
        <taxon>Pseudomonadota</taxon>
        <taxon>Gammaproteobacteria</taxon>
        <taxon>Alteromonadales</taxon>
        <taxon>Pseudoalteromonadaceae</taxon>
        <taxon>Pseudoalteromonas</taxon>
    </lineage>
</organism>
<dbReference type="AlphaFoldDB" id="A0A8I0MX02"/>
<evidence type="ECO:0000313" key="2">
    <source>
        <dbReference type="EMBL" id="MBE0346664.1"/>
    </source>
</evidence>
<gene>
    <name evidence="2" type="ORF">PPEP_a2758</name>
</gene>
<reference evidence="2 3" key="1">
    <citation type="submission" date="2015-06" db="EMBL/GenBank/DDBJ databases">
        <title>Genome sequence of Pseudoalteromonas peptidolytica.</title>
        <authorList>
            <person name="Xie B.-B."/>
            <person name="Rong J.-C."/>
            <person name="Qin Q.-L."/>
            <person name="Zhang Y.-Z."/>
        </authorList>
    </citation>
    <scope>NUCLEOTIDE SEQUENCE [LARGE SCALE GENOMIC DNA]</scope>
    <source>
        <strain evidence="2 3">F12-50-A1</strain>
    </source>
</reference>
<evidence type="ECO:0000313" key="3">
    <source>
        <dbReference type="Proteomes" id="UP000660708"/>
    </source>
</evidence>
<keyword evidence="3" id="KW-1185">Reference proteome</keyword>
<keyword evidence="1" id="KW-0812">Transmembrane</keyword>
<evidence type="ECO:0000256" key="1">
    <source>
        <dbReference type="SAM" id="Phobius"/>
    </source>
</evidence>
<keyword evidence="1" id="KW-1133">Transmembrane helix</keyword>
<accession>A0A8I0MX02</accession>
<sequence length="41" mass="4603">MNASHACSNSGIFSVIKLNFYLLSIKTVLLYSLIFDLTHEV</sequence>
<proteinExistence type="predicted"/>
<dbReference type="EMBL" id="AQHF01000024">
    <property type="protein sequence ID" value="MBE0346664.1"/>
    <property type="molecule type" value="Genomic_DNA"/>
</dbReference>
<dbReference type="Proteomes" id="UP000660708">
    <property type="component" value="Unassembled WGS sequence"/>
</dbReference>
<protein>
    <submittedName>
        <fullName evidence="2">Uncharacterized protein</fullName>
    </submittedName>
</protein>
<keyword evidence="1" id="KW-0472">Membrane</keyword>
<name>A0A8I0MX02_9GAMM</name>
<comment type="caution">
    <text evidence="2">The sequence shown here is derived from an EMBL/GenBank/DDBJ whole genome shotgun (WGS) entry which is preliminary data.</text>
</comment>